<sequence>MVASNHEKTYTLDLDLLKEIIPEESHYSIGTFGVSFVLKKKDKLWKRLLKDKNEKPRNMHLWWEKYDKYQDEMEKLTEREEAGSKLDKKWWKRFEHKCASCTHMIERAAFSSEAIETIRDALTTFEEKKAALAEKEAAEKDGEKSPGNSTETNTNSTETPESSEAGTDGEEPVEKTEEEKKKEKYTDTMKVAGAVLKKVCEGYDTKTLSSEFKKACKKLRKKRDVKSALLISIGTVIEMLRKDPKLNVEQIKSHFVSEQIIDTCGTRAGVCPVLPKKVSTCKACHVVVDSIHGHVGMYKEGQGPAEHEVLDSACSRATQPYSSHQDIKTVSTVCDKLVGDFDSAIIAVVRHTEKSKRRSGLVEVCREAGFCKKKKSKKKKSKDTAAAASSSSPTSSSEPTESSSSMLSGKNKPSTADEL</sequence>
<feature type="region of interest" description="Disordered" evidence="2">
    <location>
        <begin position="132"/>
        <end position="184"/>
    </location>
</feature>
<evidence type="ECO:0000256" key="2">
    <source>
        <dbReference type="SAM" id="MobiDB-lite"/>
    </source>
</evidence>
<dbReference type="EMBL" id="HBHP01025882">
    <property type="protein sequence ID" value="CAD9772094.1"/>
    <property type="molecule type" value="Transcribed_RNA"/>
</dbReference>
<dbReference type="InterPro" id="IPR008139">
    <property type="entry name" value="SaposinB_dom"/>
</dbReference>
<feature type="domain" description="CS" evidence="4">
    <location>
        <begin position="1"/>
        <end position="49"/>
    </location>
</feature>
<dbReference type="AlphaFoldDB" id="A0A7S2XGG7"/>
<dbReference type="PROSITE" id="PS51203">
    <property type="entry name" value="CS"/>
    <property type="match status" value="1"/>
</dbReference>
<organism evidence="5">
    <name type="scientific">Lotharella oceanica</name>
    <dbReference type="NCBI Taxonomy" id="641309"/>
    <lineage>
        <taxon>Eukaryota</taxon>
        <taxon>Sar</taxon>
        <taxon>Rhizaria</taxon>
        <taxon>Cercozoa</taxon>
        <taxon>Chlorarachniophyceae</taxon>
        <taxon>Lotharella</taxon>
    </lineage>
</organism>
<feature type="compositionally biased region" description="Basic and acidic residues" evidence="2">
    <location>
        <begin position="172"/>
        <end position="184"/>
    </location>
</feature>
<evidence type="ECO:0000313" key="5">
    <source>
        <dbReference type="EMBL" id="CAD9772094.1"/>
    </source>
</evidence>
<dbReference type="SUPFAM" id="SSF49764">
    <property type="entry name" value="HSP20-like chaperones"/>
    <property type="match status" value="1"/>
</dbReference>
<proteinExistence type="predicted"/>
<evidence type="ECO:0000259" key="3">
    <source>
        <dbReference type="PROSITE" id="PS50015"/>
    </source>
</evidence>
<feature type="compositionally biased region" description="Basic residues" evidence="2">
    <location>
        <begin position="372"/>
        <end position="381"/>
    </location>
</feature>
<dbReference type="InterPro" id="IPR007052">
    <property type="entry name" value="CS_dom"/>
</dbReference>
<name>A0A7S2XGG7_9EUKA</name>
<feature type="compositionally biased region" description="Low complexity" evidence="2">
    <location>
        <begin position="384"/>
        <end position="405"/>
    </location>
</feature>
<dbReference type="Gene3D" id="2.60.40.790">
    <property type="match status" value="1"/>
</dbReference>
<reference evidence="5" key="1">
    <citation type="submission" date="2021-01" db="EMBL/GenBank/DDBJ databases">
        <authorList>
            <person name="Corre E."/>
            <person name="Pelletier E."/>
            <person name="Niang G."/>
            <person name="Scheremetjew M."/>
            <person name="Finn R."/>
            <person name="Kale V."/>
            <person name="Holt S."/>
            <person name="Cochrane G."/>
            <person name="Meng A."/>
            <person name="Brown T."/>
            <person name="Cohen L."/>
        </authorList>
    </citation>
    <scope>NUCLEOTIDE SEQUENCE</scope>
    <source>
        <strain evidence="5">CCMP622</strain>
    </source>
</reference>
<feature type="compositionally biased region" description="Low complexity" evidence="2">
    <location>
        <begin position="148"/>
        <end position="164"/>
    </location>
</feature>
<protein>
    <submittedName>
        <fullName evidence="5">Uncharacterized protein</fullName>
    </submittedName>
</protein>
<gene>
    <name evidence="5" type="ORF">LSP00402_LOCUS16084</name>
</gene>
<evidence type="ECO:0000256" key="1">
    <source>
        <dbReference type="ARBA" id="ARBA00023157"/>
    </source>
</evidence>
<accession>A0A7S2XGG7</accession>
<evidence type="ECO:0000259" key="4">
    <source>
        <dbReference type="PROSITE" id="PS51203"/>
    </source>
</evidence>
<feature type="compositionally biased region" description="Polar residues" evidence="2">
    <location>
        <begin position="406"/>
        <end position="419"/>
    </location>
</feature>
<feature type="domain" description="Saposin B-type" evidence="3">
    <location>
        <begin position="277"/>
        <end position="375"/>
    </location>
</feature>
<dbReference type="PROSITE" id="PS50015">
    <property type="entry name" value="SAP_B"/>
    <property type="match status" value="1"/>
</dbReference>
<keyword evidence="1" id="KW-1015">Disulfide bond</keyword>
<dbReference type="InterPro" id="IPR008978">
    <property type="entry name" value="HSP20-like_chaperone"/>
</dbReference>
<feature type="region of interest" description="Disordered" evidence="2">
    <location>
        <begin position="372"/>
        <end position="419"/>
    </location>
</feature>
<feature type="compositionally biased region" description="Basic and acidic residues" evidence="2">
    <location>
        <begin position="132"/>
        <end position="144"/>
    </location>
</feature>